<gene>
    <name evidence="1" type="ORF">ACI8B_180176</name>
</gene>
<evidence type="ECO:0000313" key="2">
    <source>
        <dbReference type="Proteomes" id="UP000430404"/>
    </source>
</evidence>
<protein>
    <submittedName>
        <fullName evidence="1">Uncharacterized protein</fullName>
    </submittedName>
</protein>
<dbReference type="AlphaFoldDB" id="A0A653K1U4"/>
<reference evidence="1 2" key="1">
    <citation type="submission" date="2019-10" db="EMBL/GenBank/DDBJ databases">
        <authorList>
            <person name="Karimi E."/>
        </authorList>
    </citation>
    <scope>NUCLEOTIDE SEQUENCE [LARGE SCALE GENOMIC DNA]</scope>
    <source>
        <strain evidence="1">Acinetobacter sp. 8BE</strain>
    </source>
</reference>
<organism evidence="1 2">
    <name type="scientific">Acinetobacter proteolyticus</name>
    <dbReference type="NCBI Taxonomy" id="1776741"/>
    <lineage>
        <taxon>Bacteria</taxon>
        <taxon>Pseudomonadati</taxon>
        <taxon>Pseudomonadota</taxon>
        <taxon>Gammaproteobacteria</taxon>
        <taxon>Moraxellales</taxon>
        <taxon>Moraxellaceae</taxon>
        <taxon>Acinetobacter</taxon>
    </lineage>
</organism>
<evidence type="ECO:0000313" key="1">
    <source>
        <dbReference type="EMBL" id="VXA54705.1"/>
    </source>
</evidence>
<name>A0A653K1U4_9GAMM</name>
<sequence>MKKSTGNNEKRGEFKKNLNHLIDGKHAVIPNALSWDQLQALSDDPEFFELWQAACTGDSGEDCACLAIQAIHKALIKNFQGAAA</sequence>
<dbReference type="EMBL" id="CABWKZ010000010">
    <property type="protein sequence ID" value="VXA54705.1"/>
    <property type="molecule type" value="Genomic_DNA"/>
</dbReference>
<dbReference type="Proteomes" id="UP000430404">
    <property type="component" value="Unassembled WGS sequence"/>
</dbReference>
<dbReference type="RefSeq" id="WP_159724856.1">
    <property type="nucleotide sequence ID" value="NZ_LR732744.1"/>
</dbReference>
<proteinExistence type="predicted"/>
<accession>A0A653K1U4</accession>